<comment type="caution">
    <text evidence="1">The sequence shown here is derived from an EMBL/GenBank/DDBJ whole genome shotgun (WGS) entry which is preliminary data.</text>
</comment>
<protein>
    <submittedName>
        <fullName evidence="1">Uncharacterized protein</fullName>
    </submittedName>
</protein>
<keyword evidence="2" id="KW-1185">Reference proteome</keyword>
<dbReference type="AlphaFoldDB" id="A0A328D6D0"/>
<proteinExistence type="predicted"/>
<evidence type="ECO:0000313" key="1">
    <source>
        <dbReference type="EMBL" id="RAL41367.1"/>
    </source>
</evidence>
<sequence length="99" mass="10964">MTFFLIQVLQYRIHEPPFFLFNFQWRGRLQALTRICVNCSKMNICESLNVGINGHGLSCASIIASQKVYGAQLGEFFLGDVGGNSPPPNIAVYALVVLV</sequence>
<dbReference type="Proteomes" id="UP000249390">
    <property type="component" value="Unassembled WGS sequence"/>
</dbReference>
<reference evidence="1 2" key="1">
    <citation type="submission" date="2018-06" db="EMBL/GenBank/DDBJ databases">
        <title>The Genome of Cuscuta australis (Dodder) Provides Insight into the Evolution of Plant Parasitism.</title>
        <authorList>
            <person name="Liu H."/>
        </authorList>
    </citation>
    <scope>NUCLEOTIDE SEQUENCE [LARGE SCALE GENOMIC DNA]</scope>
    <source>
        <strain evidence="2">cv. Yunnan</strain>
        <tissue evidence="1">Vines</tissue>
    </source>
</reference>
<gene>
    <name evidence="1" type="ORF">DM860_010161</name>
</gene>
<name>A0A328D6D0_9ASTE</name>
<accession>A0A328D6D0</accession>
<organism evidence="1 2">
    <name type="scientific">Cuscuta australis</name>
    <dbReference type="NCBI Taxonomy" id="267555"/>
    <lineage>
        <taxon>Eukaryota</taxon>
        <taxon>Viridiplantae</taxon>
        <taxon>Streptophyta</taxon>
        <taxon>Embryophyta</taxon>
        <taxon>Tracheophyta</taxon>
        <taxon>Spermatophyta</taxon>
        <taxon>Magnoliopsida</taxon>
        <taxon>eudicotyledons</taxon>
        <taxon>Gunneridae</taxon>
        <taxon>Pentapetalae</taxon>
        <taxon>asterids</taxon>
        <taxon>lamiids</taxon>
        <taxon>Solanales</taxon>
        <taxon>Convolvulaceae</taxon>
        <taxon>Cuscuteae</taxon>
        <taxon>Cuscuta</taxon>
        <taxon>Cuscuta subgen. Grammica</taxon>
        <taxon>Cuscuta sect. Cleistogrammica</taxon>
    </lineage>
</organism>
<evidence type="ECO:0000313" key="2">
    <source>
        <dbReference type="Proteomes" id="UP000249390"/>
    </source>
</evidence>
<dbReference type="EMBL" id="NQVE01000188">
    <property type="protein sequence ID" value="RAL41367.1"/>
    <property type="molecule type" value="Genomic_DNA"/>
</dbReference>